<organism evidence="1 2">
    <name type="scientific">Dactylosporangium darangshiense</name>
    <dbReference type="NCBI Taxonomy" id="579108"/>
    <lineage>
        <taxon>Bacteria</taxon>
        <taxon>Bacillati</taxon>
        <taxon>Actinomycetota</taxon>
        <taxon>Actinomycetes</taxon>
        <taxon>Micromonosporales</taxon>
        <taxon>Micromonosporaceae</taxon>
        <taxon>Dactylosporangium</taxon>
    </lineage>
</organism>
<keyword evidence="2" id="KW-1185">Reference proteome</keyword>
<dbReference type="EMBL" id="BAABAT010000115">
    <property type="protein sequence ID" value="GAA4264228.1"/>
    <property type="molecule type" value="Genomic_DNA"/>
</dbReference>
<sequence>MALSLEDLHVEDGDEVAVKHVPTALTVANFAYDDGATQP</sequence>
<name>A0ABP8DW45_9ACTN</name>
<evidence type="ECO:0000313" key="1">
    <source>
        <dbReference type="EMBL" id="GAA4264228.1"/>
    </source>
</evidence>
<protein>
    <submittedName>
        <fullName evidence="1">Uncharacterized protein</fullName>
    </submittedName>
</protein>
<gene>
    <name evidence="1" type="ORF">GCM10022255_115920</name>
</gene>
<comment type="caution">
    <text evidence="1">The sequence shown here is derived from an EMBL/GenBank/DDBJ whole genome shotgun (WGS) entry which is preliminary data.</text>
</comment>
<reference evidence="2" key="1">
    <citation type="journal article" date="2019" name="Int. J. Syst. Evol. Microbiol.">
        <title>The Global Catalogue of Microorganisms (GCM) 10K type strain sequencing project: providing services to taxonomists for standard genome sequencing and annotation.</title>
        <authorList>
            <consortium name="The Broad Institute Genomics Platform"/>
            <consortium name="The Broad Institute Genome Sequencing Center for Infectious Disease"/>
            <person name="Wu L."/>
            <person name="Ma J."/>
        </authorList>
    </citation>
    <scope>NUCLEOTIDE SEQUENCE [LARGE SCALE GENOMIC DNA]</scope>
    <source>
        <strain evidence="2">JCM 17441</strain>
    </source>
</reference>
<dbReference type="Proteomes" id="UP001500620">
    <property type="component" value="Unassembled WGS sequence"/>
</dbReference>
<proteinExistence type="predicted"/>
<accession>A0ABP8DW45</accession>
<evidence type="ECO:0000313" key="2">
    <source>
        <dbReference type="Proteomes" id="UP001500620"/>
    </source>
</evidence>